<sequence>ADELQSSTTARPAADKNAVKAKEEAKAAEKGGLKAAEKGMLKERAEAKAAEKGMVKATDEAKAVVEEAGHGQGGSEAAAEQGHKTLWVEPSGSSGPDAAWMGPLSAREVLKLAEAQTLGPEGLVWGLETDAVGPPSDARGAQPLWQCLPDLGNQLRRASEAGMAC</sequence>
<evidence type="ECO:0000313" key="2">
    <source>
        <dbReference type="EMBL" id="CAE7566917.1"/>
    </source>
</evidence>
<feature type="non-terminal residue" evidence="2">
    <location>
        <position position="1"/>
    </location>
</feature>
<dbReference type="AlphaFoldDB" id="A0A812UIT3"/>
<protein>
    <submittedName>
        <fullName evidence="2">Uncharacterized protein</fullName>
    </submittedName>
</protein>
<evidence type="ECO:0000313" key="3">
    <source>
        <dbReference type="Proteomes" id="UP000601435"/>
    </source>
</evidence>
<accession>A0A812UIT3</accession>
<proteinExistence type="predicted"/>
<feature type="region of interest" description="Disordered" evidence="1">
    <location>
        <begin position="64"/>
        <end position="100"/>
    </location>
</feature>
<keyword evidence="3" id="KW-1185">Reference proteome</keyword>
<feature type="compositionally biased region" description="Basic and acidic residues" evidence="1">
    <location>
        <begin position="13"/>
        <end position="37"/>
    </location>
</feature>
<dbReference type="Proteomes" id="UP000601435">
    <property type="component" value="Unassembled WGS sequence"/>
</dbReference>
<comment type="caution">
    <text evidence="2">The sequence shown here is derived from an EMBL/GenBank/DDBJ whole genome shotgun (WGS) entry which is preliminary data.</text>
</comment>
<dbReference type="OrthoDB" id="10385127at2759"/>
<feature type="region of interest" description="Disordered" evidence="1">
    <location>
        <begin position="1"/>
        <end position="37"/>
    </location>
</feature>
<feature type="compositionally biased region" description="Polar residues" evidence="1">
    <location>
        <begin position="1"/>
        <end position="10"/>
    </location>
</feature>
<evidence type="ECO:0000256" key="1">
    <source>
        <dbReference type="SAM" id="MobiDB-lite"/>
    </source>
</evidence>
<organism evidence="2 3">
    <name type="scientific">Symbiodinium necroappetens</name>
    <dbReference type="NCBI Taxonomy" id="1628268"/>
    <lineage>
        <taxon>Eukaryota</taxon>
        <taxon>Sar</taxon>
        <taxon>Alveolata</taxon>
        <taxon>Dinophyceae</taxon>
        <taxon>Suessiales</taxon>
        <taxon>Symbiodiniaceae</taxon>
        <taxon>Symbiodinium</taxon>
    </lineage>
</organism>
<name>A0A812UIT3_9DINO</name>
<reference evidence="2" key="1">
    <citation type="submission" date="2021-02" db="EMBL/GenBank/DDBJ databases">
        <authorList>
            <person name="Dougan E. K."/>
            <person name="Rhodes N."/>
            <person name="Thang M."/>
            <person name="Chan C."/>
        </authorList>
    </citation>
    <scope>NUCLEOTIDE SEQUENCE</scope>
</reference>
<gene>
    <name evidence="2" type="ORF">SNEC2469_LOCUS16495</name>
</gene>
<dbReference type="EMBL" id="CAJNJA010026887">
    <property type="protein sequence ID" value="CAE7566917.1"/>
    <property type="molecule type" value="Genomic_DNA"/>
</dbReference>